<evidence type="ECO:0000256" key="2">
    <source>
        <dbReference type="ARBA" id="ARBA00022801"/>
    </source>
</evidence>
<gene>
    <name evidence="4" type="ORF">A2209_04200</name>
</gene>
<dbReference type="Pfam" id="PF01546">
    <property type="entry name" value="Peptidase_M20"/>
    <property type="match status" value="1"/>
</dbReference>
<organism evidence="4 5">
    <name type="scientific">Candidatus Roizmanbacteria bacterium RIFOXYA1_FULL_41_12</name>
    <dbReference type="NCBI Taxonomy" id="1802082"/>
    <lineage>
        <taxon>Bacteria</taxon>
        <taxon>Candidatus Roizmaniibacteriota</taxon>
    </lineage>
</organism>
<name>A0A1F7KAI9_9BACT</name>
<evidence type="ECO:0000313" key="5">
    <source>
        <dbReference type="Proteomes" id="UP000178450"/>
    </source>
</evidence>
<dbReference type="GO" id="GO:0008777">
    <property type="term" value="F:acetylornithine deacetylase activity"/>
    <property type="evidence" value="ECO:0007669"/>
    <property type="project" value="TreeGrafter"/>
</dbReference>
<dbReference type="GO" id="GO:0006526">
    <property type="term" value="P:L-arginine biosynthetic process"/>
    <property type="evidence" value="ECO:0007669"/>
    <property type="project" value="TreeGrafter"/>
</dbReference>
<evidence type="ECO:0000259" key="3">
    <source>
        <dbReference type="Pfam" id="PF07687"/>
    </source>
</evidence>
<dbReference type="Proteomes" id="UP000178450">
    <property type="component" value="Unassembled WGS sequence"/>
</dbReference>
<protein>
    <recommendedName>
        <fullName evidence="3">Peptidase M20 dimerisation domain-containing protein</fullName>
    </recommendedName>
</protein>
<dbReference type="Gene3D" id="3.30.70.360">
    <property type="match status" value="1"/>
</dbReference>
<dbReference type="GO" id="GO:0046872">
    <property type="term" value="F:metal ion binding"/>
    <property type="evidence" value="ECO:0007669"/>
    <property type="project" value="UniProtKB-KW"/>
</dbReference>
<keyword evidence="1" id="KW-0479">Metal-binding</keyword>
<dbReference type="InterPro" id="IPR002933">
    <property type="entry name" value="Peptidase_M20"/>
</dbReference>
<dbReference type="SUPFAM" id="SSF55031">
    <property type="entry name" value="Bacterial exopeptidase dimerisation domain"/>
    <property type="match status" value="1"/>
</dbReference>
<reference evidence="4 5" key="1">
    <citation type="journal article" date="2016" name="Nat. Commun.">
        <title>Thousands of microbial genomes shed light on interconnected biogeochemical processes in an aquifer system.</title>
        <authorList>
            <person name="Anantharaman K."/>
            <person name="Brown C.T."/>
            <person name="Hug L.A."/>
            <person name="Sharon I."/>
            <person name="Castelle C.J."/>
            <person name="Probst A.J."/>
            <person name="Thomas B.C."/>
            <person name="Singh A."/>
            <person name="Wilkins M.J."/>
            <person name="Karaoz U."/>
            <person name="Brodie E.L."/>
            <person name="Williams K.H."/>
            <person name="Hubbard S.S."/>
            <person name="Banfield J.F."/>
        </authorList>
    </citation>
    <scope>NUCLEOTIDE SEQUENCE [LARGE SCALE GENOMIC DNA]</scope>
</reference>
<dbReference type="InterPro" id="IPR036264">
    <property type="entry name" value="Bact_exopeptidase_dim_dom"/>
</dbReference>
<sequence>MLKNIIELTKKLVQIPSIADKPEELKRVLETALKEVSQFSIERFYENNNPSAIVYSGKKRPDKFRVILSGHLDVVPGHKDQYQVIEKNGRLYGRGTDDMKAGCAAIILLFKELADKLSFPLGLQLTTDEETGGFAGVKHQVEKGIKTEFFLTAESTQLNIKNEAKGVIWGKVTAKGSAAHSAYLWNGNNAAWKIKAFLNKLEQAFPVPKKETWQTTVNLSLINTPNQTFNKVPDKASAGFDCRYIPADRGSILAKLKSLVPNDLSLEILENESFHYCSPKSEFISKLSNSINKVANQQAILNHGHGASDARHYSAVGTSAIEFGPIGNGLHSDDEWVDTQSLLLFYNVLKEYLLGL</sequence>
<feature type="domain" description="Peptidase M20 dimerisation" evidence="3">
    <location>
        <begin position="163"/>
        <end position="259"/>
    </location>
</feature>
<dbReference type="PANTHER" id="PTHR43808">
    <property type="entry name" value="ACETYLORNITHINE DEACETYLASE"/>
    <property type="match status" value="1"/>
</dbReference>
<dbReference type="PANTHER" id="PTHR43808:SF31">
    <property type="entry name" value="N-ACETYL-L-CITRULLINE DEACETYLASE"/>
    <property type="match status" value="1"/>
</dbReference>
<dbReference type="AlphaFoldDB" id="A0A1F7KAI9"/>
<comment type="caution">
    <text evidence="4">The sequence shown here is derived from an EMBL/GenBank/DDBJ whole genome shotgun (WGS) entry which is preliminary data.</text>
</comment>
<keyword evidence="2" id="KW-0378">Hydrolase</keyword>
<dbReference type="Gene3D" id="3.40.630.10">
    <property type="entry name" value="Zn peptidases"/>
    <property type="match status" value="1"/>
</dbReference>
<proteinExistence type="predicted"/>
<dbReference type="EMBL" id="MGBG01000013">
    <property type="protein sequence ID" value="OGK64874.1"/>
    <property type="molecule type" value="Genomic_DNA"/>
</dbReference>
<dbReference type="InterPro" id="IPR011650">
    <property type="entry name" value="Peptidase_M20_dimer"/>
</dbReference>
<evidence type="ECO:0000256" key="1">
    <source>
        <dbReference type="ARBA" id="ARBA00022723"/>
    </source>
</evidence>
<dbReference type="Pfam" id="PF07687">
    <property type="entry name" value="M20_dimer"/>
    <property type="match status" value="1"/>
</dbReference>
<accession>A0A1F7KAI9</accession>
<dbReference type="SUPFAM" id="SSF53187">
    <property type="entry name" value="Zn-dependent exopeptidases"/>
    <property type="match status" value="1"/>
</dbReference>
<evidence type="ECO:0000313" key="4">
    <source>
        <dbReference type="EMBL" id="OGK64874.1"/>
    </source>
</evidence>
<dbReference type="InterPro" id="IPR050072">
    <property type="entry name" value="Peptidase_M20A"/>
</dbReference>